<keyword evidence="3" id="KW-1185">Reference proteome</keyword>
<feature type="transmembrane region" description="Helical" evidence="1">
    <location>
        <begin position="21"/>
        <end position="43"/>
    </location>
</feature>
<proteinExistence type="predicted"/>
<evidence type="ECO:0000313" key="2">
    <source>
        <dbReference type="EMBL" id="VUX39433.1"/>
    </source>
</evidence>
<keyword evidence="1" id="KW-0472">Membrane</keyword>
<accession>A0A564W5Y4</accession>
<dbReference type="EMBL" id="CABHNW010000102">
    <property type="protein sequence ID" value="VUX39433.1"/>
    <property type="molecule type" value="Genomic_DNA"/>
</dbReference>
<feature type="transmembrane region" description="Helical" evidence="1">
    <location>
        <begin position="88"/>
        <end position="106"/>
    </location>
</feature>
<evidence type="ECO:0008006" key="4">
    <source>
        <dbReference type="Google" id="ProtNLM"/>
    </source>
</evidence>
<protein>
    <recommendedName>
        <fullName evidence="4">DUF1648 domain-containing protein</fullName>
    </recommendedName>
</protein>
<organism evidence="2 3">
    <name type="scientific">Blautia luti</name>
    <dbReference type="NCBI Taxonomy" id="89014"/>
    <lineage>
        <taxon>Bacteria</taxon>
        <taxon>Bacillati</taxon>
        <taxon>Bacillota</taxon>
        <taxon>Clostridia</taxon>
        <taxon>Lachnospirales</taxon>
        <taxon>Lachnospiraceae</taxon>
        <taxon>Blautia</taxon>
    </lineage>
</organism>
<keyword evidence="1" id="KW-1133">Transmembrane helix</keyword>
<evidence type="ECO:0000256" key="1">
    <source>
        <dbReference type="SAM" id="Phobius"/>
    </source>
</evidence>
<name>A0A564W5Y4_9FIRM</name>
<gene>
    <name evidence="2" type="ORF">RSSSTS7063_00003</name>
</gene>
<feature type="transmembrane region" description="Helical" evidence="1">
    <location>
        <begin position="63"/>
        <end position="81"/>
    </location>
</feature>
<evidence type="ECO:0000313" key="3">
    <source>
        <dbReference type="Proteomes" id="UP000408482"/>
    </source>
</evidence>
<sequence>MIRKFLKNILGENFTENNAKLATVNFAIILFMFVLSGIMLFFLPEQISILHTGDTYYPLPSVLAVWLFPVIALVVNIGFIKQKRLTKVNSVMFVVLLVVMMVSYISQV</sequence>
<dbReference type="Proteomes" id="UP000408482">
    <property type="component" value="Unassembled WGS sequence"/>
</dbReference>
<dbReference type="AlphaFoldDB" id="A0A564W5Y4"/>
<reference evidence="2 3" key="1">
    <citation type="submission" date="2019-07" db="EMBL/GenBank/DDBJ databases">
        <authorList>
            <person name="Hibberd C M."/>
            <person name="Gehrig L. J."/>
            <person name="Chang H.-W."/>
            <person name="Venkatesh S."/>
        </authorList>
    </citation>
    <scope>NUCLEOTIDE SEQUENCE [LARGE SCALE GENOMIC DNA]</scope>
    <source>
        <strain evidence="2">Blautia_luti_SSTS_Bg7063</strain>
    </source>
</reference>
<keyword evidence="1" id="KW-0812">Transmembrane</keyword>
<dbReference type="RefSeq" id="WP_144094038.1">
    <property type="nucleotide sequence ID" value="NZ_CABHMX010000009.1"/>
</dbReference>